<dbReference type="GO" id="GO:0016020">
    <property type="term" value="C:membrane"/>
    <property type="evidence" value="ECO:0007669"/>
    <property type="project" value="UniProtKB-SubCell"/>
</dbReference>
<reference evidence="5" key="1">
    <citation type="journal article" date="2014" name="Front. Microbiol.">
        <title>High frequency of phylogenetically diverse reductive dehalogenase-homologous genes in deep subseafloor sedimentary metagenomes.</title>
        <authorList>
            <person name="Kawai M."/>
            <person name="Futagami T."/>
            <person name="Toyoda A."/>
            <person name="Takaki Y."/>
            <person name="Nishi S."/>
            <person name="Hori S."/>
            <person name="Arai W."/>
            <person name="Tsubouchi T."/>
            <person name="Morono Y."/>
            <person name="Uchiyama I."/>
            <person name="Ito T."/>
            <person name="Fujiyama A."/>
            <person name="Inagaki F."/>
            <person name="Takami H."/>
        </authorList>
    </citation>
    <scope>NUCLEOTIDE SEQUENCE</scope>
    <source>
        <strain evidence="5">Expedition CK06-06</strain>
    </source>
</reference>
<evidence type="ECO:0000256" key="3">
    <source>
        <dbReference type="ARBA" id="ARBA00022989"/>
    </source>
</evidence>
<protein>
    <submittedName>
        <fullName evidence="5">Uncharacterized protein</fullName>
    </submittedName>
</protein>
<accession>X1VM12</accession>
<keyword evidence="3" id="KW-1133">Transmembrane helix</keyword>
<comment type="subcellular location">
    <subcellularLocation>
        <location evidence="1">Membrane</location>
        <topology evidence="1">Multi-pass membrane protein</topology>
    </subcellularLocation>
</comment>
<keyword evidence="4" id="KW-0472">Membrane</keyword>
<evidence type="ECO:0000256" key="2">
    <source>
        <dbReference type="ARBA" id="ARBA00022692"/>
    </source>
</evidence>
<dbReference type="SUPFAM" id="SSF161098">
    <property type="entry name" value="MetI-like"/>
    <property type="match status" value="1"/>
</dbReference>
<organism evidence="5">
    <name type="scientific">marine sediment metagenome</name>
    <dbReference type="NCBI Taxonomy" id="412755"/>
    <lineage>
        <taxon>unclassified sequences</taxon>
        <taxon>metagenomes</taxon>
        <taxon>ecological metagenomes</taxon>
    </lineage>
</organism>
<dbReference type="Gene3D" id="1.10.3720.10">
    <property type="entry name" value="MetI-like"/>
    <property type="match status" value="1"/>
</dbReference>
<comment type="caution">
    <text evidence="5">The sequence shown here is derived from an EMBL/GenBank/DDBJ whole genome shotgun (WGS) entry which is preliminary data.</text>
</comment>
<sequence length="59" mass="6663">MPGFFLVLVLGVSLFKYDLLTEPEFVGLANYKDVLTDPVFWRSALATVIYVFGTCVSIW</sequence>
<evidence type="ECO:0000313" key="5">
    <source>
        <dbReference type="EMBL" id="GAJ16976.1"/>
    </source>
</evidence>
<feature type="non-terminal residue" evidence="5">
    <location>
        <position position="59"/>
    </location>
</feature>
<dbReference type="EMBL" id="BARW01041593">
    <property type="protein sequence ID" value="GAJ16976.1"/>
    <property type="molecule type" value="Genomic_DNA"/>
</dbReference>
<evidence type="ECO:0000256" key="1">
    <source>
        <dbReference type="ARBA" id="ARBA00004141"/>
    </source>
</evidence>
<gene>
    <name evidence="5" type="ORF">S12H4_62184</name>
</gene>
<proteinExistence type="predicted"/>
<dbReference type="AlphaFoldDB" id="X1VM12"/>
<keyword evidence="2" id="KW-0812">Transmembrane</keyword>
<name>X1VM12_9ZZZZ</name>
<evidence type="ECO:0000256" key="4">
    <source>
        <dbReference type="ARBA" id="ARBA00023136"/>
    </source>
</evidence>
<dbReference type="InterPro" id="IPR035906">
    <property type="entry name" value="MetI-like_sf"/>
</dbReference>